<keyword evidence="3" id="KW-1185">Reference proteome</keyword>
<evidence type="ECO:0000256" key="1">
    <source>
        <dbReference type="SAM" id="SignalP"/>
    </source>
</evidence>
<dbReference type="AlphaFoldDB" id="A0A9P9BG78"/>
<proteinExistence type="predicted"/>
<keyword evidence="1" id="KW-0732">Signal</keyword>
<feature type="chain" id="PRO_5040113795" description="Cyanovirin-N domain-containing protein" evidence="1">
    <location>
        <begin position="24"/>
        <end position="126"/>
    </location>
</feature>
<evidence type="ECO:0000313" key="3">
    <source>
        <dbReference type="Proteomes" id="UP000756346"/>
    </source>
</evidence>
<organism evidence="2 3">
    <name type="scientific">Microdochium trichocladiopsis</name>
    <dbReference type="NCBI Taxonomy" id="1682393"/>
    <lineage>
        <taxon>Eukaryota</taxon>
        <taxon>Fungi</taxon>
        <taxon>Dikarya</taxon>
        <taxon>Ascomycota</taxon>
        <taxon>Pezizomycotina</taxon>
        <taxon>Sordariomycetes</taxon>
        <taxon>Xylariomycetidae</taxon>
        <taxon>Xylariales</taxon>
        <taxon>Microdochiaceae</taxon>
        <taxon>Microdochium</taxon>
    </lineage>
</organism>
<protein>
    <recommendedName>
        <fullName evidence="4">Cyanovirin-N domain-containing protein</fullName>
    </recommendedName>
</protein>
<dbReference type="GeneID" id="70190859"/>
<feature type="non-terminal residue" evidence="2">
    <location>
        <position position="1"/>
    </location>
</feature>
<comment type="caution">
    <text evidence="2">The sequence shown here is derived from an EMBL/GenBank/DDBJ whole genome shotgun (WGS) entry which is preliminary data.</text>
</comment>
<reference evidence="2" key="1">
    <citation type="journal article" date="2021" name="Nat. Commun.">
        <title>Genetic determinants of endophytism in the Arabidopsis root mycobiome.</title>
        <authorList>
            <person name="Mesny F."/>
            <person name="Miyauchi S."/>
            <person name="Thiergart T."/>
            <person name="Pickel B."/>
            <person name="Atanasova L."/>
            <person name="Karlsson M."/>
            <person name="Huettel B."/>
            <person name="Barry K.W."/>
            <person name="Haridas S."/>
            <person name="Chen C."/>
            <person name="Bauer D."/>
            <person name="Andreopoulos W."/>
            <person name="Pangilinan J."/>
            <person name="LaButti K."/>
            <person name="Riley R."/>
            <person name="Lipzen A."/>
            <person name="Clum A."/>
            <person name="Drula E."/>
            <person name="Henrissat B."/>
            <person name="Kohler A."/>
            <person name="Grigoriev I.V."/>
            <person name="Martin F.M."/>
            <person name="Hacquard S."/>
        </authorList>
    </citation>
    <scope>NUCLEOTIDE SEQUENCE</scope>
    <source>
        <strain evidence="2">MPI-CAGE-CH-0230</strain>
    </source>
</reference>
<gene>
    <name evidence="2" type="ORF">B0I36DRAFT_389307</name>
</gene>
<name>A0A9P9BG78_9PEZI</name>
<dbReference type="EMBL" id="JAGTJQ010000013">
    <property type="protein sequence ID" value="KAH7014399.1"/>
    <property type="molecule type" value="Genomic_DNA"/>
</dbReference>
<accession>A0A9P9BG78</accession>
<feature type="signal peptide" evidence="1">
    <location>
        <begin position="1"/>
        <end position="23"/>
    </location>
</feature>
<sequence>MLFNHLTTTVLAAFTLLSAPVLGGAIPAEIPVELEGDFQVMAADIGIKFWNSNQCKKSYGGTRSYNRGSCINLDSAYIGVSIQNRQGVCRLVKYKWDNCNTEVGRITNLDDCYDVGEGVKSLGVTC</sequence>
<evidence type="ECO:0000313" key="2">
    <source>
        <dbReference type="EMBL" id="KAH7014399.1"/>
    </source>
</evidence>
<evidence type="ECO:0008006" key="4">
    <source>
        <dbReference type="Google" id="ProtNLM"/>
    </source>
</evidence>
<dbReference type="RefSeq" id="XP_046005366.1">
    <property type="nucleotide sequence ID" value="XM_046161313.1"/>
</dbReference>
<dbReference type="Proteomes" id="UP000756346">
    <property type="component" value="Unassembled WGS sequence"/>
</dbReference>